<protein>
    <submittedName>
        <fullName evidence="5">Ornithine carbamoyltransferase</fullName>
    </submittedName>
</protein>
<dbReference type="InterPro" id="IPR036901">
    <property type="entry name" value="Asp/Orn_carbamoylTrfase_sf"/>
</dbReference>
<accession>A0ABP9CIQ2</accession>
<proteinExistence type="inferred from homology"/>
<feature type="domain" description="Aspartate/ornithine carbamoyltransferase carbamoyl-P binding" evidence="4">
    <location>
        <begin position="2"/>
        <end position="148"/>
    </location>
</feature>
<dbReference type="RefSeq" id="WP_345622132.1">
    <property type="nucleotide sequence ID" value="NZ_BAABIG010000052.1"/>
</dbReference>
<dbReference type="InterPro" id="IPR006132">
    <property type="entry name" value="Asp/Orn_carbamoyltranf_P-bd"/>
</dbReference>
<keyword evidence="1 2" id="KW-0808">Transferase</keyword>
<gene>
    <name evidence="5" type="primary">argF_1</name>
    <name evidence="5" type="ORF">GCM10023220_47810</name>
</gene>
<dbReference type="PRINTS" id="PR00100">
    <property type="entry name" value="AOTCASE"/>
</dbReference>
<reference evidence="6" key="1">
    <citation type="journal article" date="2019" name="Int. J. Syst. Evol. Microbiol.">
        <title>The Global Catalogue of Microorganisms (GCM) 10K type strain sequencing project: providing services to taxonomists for standard genome sequencing and annotation.</title>
        <authorList>
            <consortium name="The Broad Institute Genomics Platform"/>
            <consortium name="The Broad Institute Genome Sequencing Center for Infectious Disease"/>
            <person name="Wu L."/>
            <person name="Ma J."/>
        </authorList>
    </citation>
    <scope>NUCLEOTIDE SEQUENCE [LARGE SCALE GENOMIC DNA]</scope>
    <source>
        <strain evidence="6">JCM 18081</strain>
    </source>
</reference>
<evidence type="ECO:0000256" key="1">
    <source>
        <dbReference type="ARBA" id="ARBA00022679"/>
    </source>
</evidence>
<dbReference type="Pfam" id="PF02729">
    <property type="entry name" value="OTCace_N"/>
    <property type="match status" value="1"/>
</dbReference>
<dbReference type="EMBL" id="BAABIG010000052">
    <property type="protein sequence ID" value="GAA4811309.1"/>
    <property type="molecule type" value="Genomic_DNA"/>
</dbReference>
<name>A0ABP9CIQ2_9ACTN</name>
<dbReference type="PRINTS" id="PR00102">
    <property type="entry name" value="OTCASE"/>
</dbReference>
<dbReference type="PROSITE" id="PS00097">
    <property type="entry name" value="CARBAMOYLTRANSFERASE"/>
    <property type="match status" value="1"/>
</dbReference>
<dbReference type="InterPro" id="IPR006130">
    <property type="entry name" value="Asp/Orn_carbamoylTrfase"/>
</dbReference>
<evidence type="ECO:0000256" key="2">
    <source>
        <dbReference type="RuleBase" id="RU003634"/>
    </source>
</evidence>
<comment type="similarity">
    <text evidence="2">Belongs to the aspartate/ornithine carbamoyltransferase superfamily.</text>
</comment>
<sequence>MRHLISLTDLGTDELAGLVRRAVLLARHSDRARAGGTGPDRTLDRRRIGIYFRKSSTRTRTAFWAAATGLGADVIAYGPDDLQLSTGETLQDTARTLGRYLDALVVRTNGDVAELRQLAAAGDLSVVNALTLDEHPTQAVADLTTLAEHFGDLSGRHVLCVGEGNSSARALALAAALTPGLRLTLLCPEGYEVPADHLELLAKTGDARLVTQVTDPGRVAGPVDAVYTSRWQTMGVPKADPDWLRAFDGFRVDAGLLARVGGPDTVFLHDLPAVRGQEVTDEVLDGERSLAWRQAFHKMTAAMAVLEYCLLDDFPGTPS</sequence>
<dbReference type="PANTHER" id="PTHR45753">
    <property type="entry name" value="ORNITHINE CARBAMOYLTRANSFERASE, MITOCHONDRIAL"/>
    <property type="match status" value="1"/>
</dbReference>
<feature type="domain" description="Aspartate/ornithine carbamoyltransferase Asp/Orn-binding" evidence="3">
    <location>
        <begin position="155"/>
        <end position="308"/>
    </location>
</feature>
<dbReference type="Gene3D" id="3.40.50.1370">
    <property type="entry name" value="Aspartate/ornithine carbamoyltransferase"/>
    <property type="match status" value="2"/>
</dbReference>
<organism evidence="5 6">
    <name type="scientific">Streptomyces ziwulingensis</name>
    <dbReference type="NCBI Taxonomy" id="1045501"/>
    <lineage>
        <taxon>Bacteria</taxon>
        <taxon>Bacillati</taxon>
        <taxon>Actinomycetota</taxon>
        <taxon>Actinomycetes</taxon>
        <taxon>Kitasatosporales</taxon>
        <taxon>Streptomycetaceae</taxon>
        <taxon>Streptomyces</taxon>
    </lineage>
</organism>
<evidence type="ECO:0000259" key="4">
    <source>
        <dbReference type="Pfam" id="PF02729"/>
    </source>
</evidence>
<evidence type="ECO:0000313" key="5">
    <source>
        <dbReference type="EMBL" id="GAA4811309.1"/>
    </source>
</evidence>
<keyword evidence="6" id="KW-1185">Reference proteome</keyword>
<dbReference type="Pfam" id="PF00185">
    <property type="entry name" value="OTCace"/>
    <property type="match status" value="1"/>
</dbReference>
<dbReference type="InterPro" id="IPR002292">
    <property type="entry name" value="Orn/put_carbamltrans"/>
</dbReference>
<evidence type="ECO:0000313" key="6">
    <source>
        <dbReference type="Proteomes" id="UP001501265"/>
    </source>
</evidence>
<comment type="caution">
    <text evidence="5">The sequence shown here is derived from an EMBL/GenBank/DDBJ whole genome shotgun (WGS) entry which is preliminary data.</text>
</comment>
<dbReference type="InterPro" id="IPR006131">
    <property type="entry name" value="Asp_carbamoyltransf_Asp/Orn-bd"/>
</dbReference>
<dbReference type="SUPFAM" id="SSF53671">
    <property type="entry name" value="Aspartate/ornithine carbamoyltransferase"/>
    <property type="match status" value="1"/>
</dbReference>
<evidence type="ECO:0000259" key="3">
    <source>
        <dbReference type="Pfam" id="PF00185"/>
    </source>
</evidence>
<dbReference type="Proteomes" id="UP001501265">
    <property type="component" value="Unassembled WGS sequence"/>
</dbReference>
<dbReference type="PANTHER" id="PTHR45753:SF3">
    <property type="entry name" value="ORNITHINE TRANSCARBAMYLASE, MITOCHONDRIAL"/>
    <property type="match status" value="1"/>
</dbReference>